<gene>
    <name evidence="1" type="ORF">GCM10023095_00700</name>
</gene>
<accession>A0ABP8PWH0</accession>
<sequence length="218" mass="23989">MEPALHFAPPTAQQLAQLHFSLHRPDAELTQFVAERFSAVHGARVGALMPWQAVLRRADGPLLASVGLRLAGHEPLFLEQYLDYPIEQQLAAQLQQPVDRAAILELGNLASRGGMARLLILIMVTYLNQQQFRYVTFTATQQVQGLFNQLGLLPITLAPAQAQRVEEPASWGRYYESNPRVLAGSIAQGWQRLQTSTFAPLLAGLPACGLDLAREASL</sequence>
<evidence type="ECO:0000313" key="1">
    <source>
        <dbReference type="EMBL" id="GAA4492354.1"/>
    </source>
</evidence>
<keyword evidence="2" id="KW-1185">Reference proteome</keyword>
<comment type="caution">
    <text evidence="1">The sequence shown here is derived from an EMBL/GenBank/DDBJ whole genome shotgun (WGS) entry which is preliminary data.</text>
</comment>
<organism evidence="1 2">
    <name type="scientific">Pseudaeromonas paramecii</name>
    <dbReference type="NCBI Taxonomy" id="2138166"/>
    <lineage>
        <taxon>Bacteria</taxon>
        <taxon>Pseudomonadati</taxon>
        <taxon>Pseudomonadota</taxon>
        <taxon>Gammaproteobacteria</taxon>
        <taxon>Aeromonadales</taxon>
        <taxon>Aeromonadaceae</taxon>
        <taxon>Pseudaeromonas</taxon>
    </lineage>
</organism>
<dbReference type="RefSeq" id="WP_345008915.1">
    <property type="nucleotide sequence ID" value="NZ_BAABFC010000001.1"/>
</dbReference>
<dbReference type="InterPro" id="IPR022050">
    <property type="entry name" value="T_hemolysin"/>
</dbReference>
<reference evidence="2" key="1">
    <citation type="journal article" date="2019" name="Int. J. Syst. Evol. Microbiol.">
        <title>The Global Catalogue of Microorganisms (GCM) 10K type strain sequencing project: providing services to taxonomists for standard genome sequencing and annotation.</title>
        <authorList>
            <consortium name="The Broad Institute Genomics Platform"/>
            <consortium name="The Broad Institute Genome Sequencing Center for Infectious Disease"/>
            <person name="Wu L."/>
            <person name="Ma J."/>
        </authorList>
    </citation>
    <scope>NUCLEOTIDE SEQUENCE [LARGE SCALE GENOMIC DNA]</scope>
    <source>
        <strain evidence="2">JCM 32226</strain>
    </source>
</reference>
<dbReference type="Proteomes" id="UP001501321">
    <property type="component" value="Unassembled WGS sequence"/>
</dbReference>
<dbReference type="InterPro" id="IPR016181">
    <property type="entry name" value="Acyl_CoA_acyltransferase"/>
</dbReference>
<dbReference type="EMBL" id="BAABFC010000001">
    <property type="protein sequence ID" value="GAA4492354.1"/>
    <property type="molecule type" value="Genomic_DNA"/>
</dbReference>
<dbReference type="Pfam" id="PF12261">
    <property type="entry name" value="T_hemolysin"/>
    <property type="match status" value="1"/>
</dbReference>
<proteinExistence type="predicted"/>
<name>A0ABP8PWH0_9GAMM</name>
<dbReference type="SUPFAM" id="SSF55729">
    <property type="entry name" value="Acyl-CoA N-acyltransferases (Nat)"/>
    <property type="match status" value="1"/>
</dbReference>
<protein>
    <submittedName>
        <fullName evidence="1">Thermostable hemolysin</fullName>
    </submittedName>
</protein>
<evidence type="ECO:0000313" key="2">
    <source>
        <dbReference type="Proteomes" id="UP001501321"/>
    </source>
</evidence>